<evidence type="ECO:0000256" key="3">
    <source>
        <dbReference type="ARBA" id="ARBA00022630"/>
    </source>
</evidence>
<name>A0A0M9WMH9_RHORH</name>
<dbReference type="SUPFAM" id="SSF55103">
    <property type="entry name" value="FAD-linked oxidases, C-terminal domain"/>
    <property type="match status" value="1"/>
</dbReference>
<feature type="domain" description="FAD-binding PCMH-type" evidence="6">
    <location>
        <begin position="41"/>
        <end position="220"/>
    </location>
</feature>
<dbReference type="FunFam" id="3.30.70.2740:FF:000001">
    <property type="entry name" value="D-lactate dehydrogenase mitochondrial"/>
    <property type="match status" value="1"/>
</dbReference>
<evidence type="ECO:0000256" key="5">
    <source>
        <dbReference type="ARBA" id="ARBA00023002"/>
    </source>
</evidence>
<evidence type="ECO:0000256" key="1">
    <source>
        <dbReference type="ARBA" id="ARBA00001974"/>
    </source>
</evidence>
<keyword evidence="5" id="KW-0560">Oxidoreductase</keyword>
<dbReference type="PANTHER" id="PTHR42934">
    <property type="entry name" value="GLYCOLATE OXIDASE SUBUNIT GLCD"/>
    <property type="match status" value="1"/>
</dbReference>
<dbReference type="Pfam" id="PF02913">
    <property type="entry name" value="FAD-oxidase_C"/>
    <property type="match status" value="1"/>
</dbReference>
<dbReference type="PANTHER" id="PTHR42934:SF2">
    <property type="entry name" value="GLYCOLATE OXIDASE SUBUNIT GLCD"/>
    <property type="match status" value="1"/>
</dbReference>
<evidence type="ECO:0000256" key="2">
    <source>
        <dbReference type="ARBA" id="ARBA00008000"/>
    </source>
</evidence>
<dbReference type="PATRIC" id="fig|1441923.3.peg.4342"/>
<dbReference type="PROSITE" id="PS51387">
    <property type="entry name" value="FAD_PCMH"/>
    <property type="match status" value="1"/>
</dbReference>
<dbReference type="InterPro" id="IPR016164">
    <property type="entry name" value="FAD-linked_Oxase-like_C"/>
</dbReference>
<reference evidence="7 8" key="1">
    <citation type="journal article" date="2015" name="Genome Announc.">
        <title>Draft Genome Sequence of Rhodococcus rhodochrous Strain KG-21, a Soil Isolate from Oil Fields of Krishna-Godavari Basin, India.</title>
        <authorList>
            <person name="Dawar C."/>
            <person name="Aggarwal R.K."/>
        </authorList>
    </citation>
    <scope>NUCLEOTIDE SEQUENCE [LARGE SCALE GENOMIC DNA]</scope>
    <source>
        <strain evidence="7 8">KG-21</strain>
    </source>
</reference>
<dbReference type="Pfam" id="PF01565">
    <property type="entry name" value="FAD_binding_4"/>
    <property type="match status" value="1"/>
</dbReference>
<comment type="caution">
    <text evidence="7">The sequence shown here is derived from an EMBL/GenBank/DDBJ whole genome shotgun (WGS) entry which is preliminary data.</text>
</comment>
<dbReference type="SUPFAM" id="SSF56176">
    <property type="entry name" value="FAD-binding/transporter-associated domain-like"/>
    <property type="match status" value="1"/>
</dbReference>
<dbReference type="InterPro" id="IPR016171">
    <property type="entry name" value="Vanillyl_alc_oxidase_C-sub2"/>
</dbReference>
<dbReference type="InterPro" id="IPR036318">
    <property type="entry name" value="FAD-bd_PCMH-like_sf"/>
</dbReference>
<protein>
    <submittedName>
        <fullName evidence="7">FAD-linked oxidase</fullName>
    </submittedName>
</protein>
<reference evidence="8" key="2">
    <citation type="submission" date="2015-01" db="EMBL/GenBank/DDBJ databases">
        <title>Draft genome sequence of potential hydrocarbon metabolising strain of Rhodococcus rhodochrous.</title>
        <authorList>
            <person name="Aggarwal R.K."/>
            <person name="Dawar C."/>
        </authorList>
    </citation>
    <scope>NUCLEOTIDE SEQUENCE [LARGE SCALE GENOMIC DNA]</scope>
    <source>
        <strain evidence="8">KG-21</strain>
    </source>
</reference>
<dbReference type="InterPro" id="IPR004113">
    <property type="entry name" value="FAD-bd_oxidored_4_C"/>
</dbReference>
<dbReference type="Gene3D" id="3.30.70.2740">
    <property type="match status" value="1"/>
</dbReference>
<dbReference type="InterPro" id="IPR016169">
    <property type="entry name" value="FAD-bd_PCMH_sub2"/>
</dbReference>
<evidence type="ECO:0000313" key="8">
    <source>
        <dbReference type="Proteomes" id="UP000037712"/>
    </source>
</evidence>
<dbReference type="InterPro" id="IPR051914">
    <property type="entry name" value="FAD-linked_OxidoTrans_Type4"/>
</dbReference>
<dbReference type="AlphaFoldDB" id="A0A0M9WMH9"/>
<dbReference type="Gene3D" id="3.30.465.10">
    <property type="match status" value="1"/>
</dbReference>
<comment type="cofactor">
    <cofactor evidence="1">
        <name>FAD</name>
        <dbReference type="ChEBI" id="CHEBI:57692"/>
    </cofactor>
</comment>
<comment type="similarity">
    <text evidence="2">Belongs to the FAD-binding oxidoreductase/transferase type 4 family.</text>
</comment>
<evidence type="ECO:0000313" key="7">
    <source>
        <dbReference type="EMBL" id="KOS54491.1"/>
    </source>
</evidence>
<evidence type="ECO:0000259" key="6">
    <source>
        <dbReference type="PROSITE" id="PS51387"/>
    </source>
</evidence>
<sequence>MKTASELAVLEALAAVLPSDRIIVDDDVMRSYSHDEAQWAPFVTPLAVVRPRTEAEVQQTVKLCVECRVPIVPRGGGTGLSGGANATPGCIVLVLDRLDEIKEVNVAERLAVVGPGVINNDLREACHKDGLWYPPDPSSAAWSNIGGNVATNAGGICCVKYGVTKDYVLALRMVTGTGELVELGRRTSKGVAGYDLVGLVVGSEGTLGIITEVTVRLLPTPAPSRTIAGYFDSLVAAGRAVSAVAAAGLTPSALELIDRQCLVAVDDWKKMGVSAEANTVLLSRTDTPGSIGDVEAAAIQACFEQAGASWAAVSTDPEEAESLFEARRLAYPAMERLGHVMTEDVCVPKMALPDMLSRIEAIANRHETVIANVAHAGDGNLHPMLLVQHGDDEGRLRAEAAFADIMAEALELGGTITGEHGVGLLKKAGLTHELSGHVMDLHRAVKSALDPLGILNPGKILGP</sequence>
<accession>A0A0M9WMH9</accession>
<dbReference type="EMBL" id="AZYO01000066">
    <property type="protein sequence ID" value="KOS54491.1"/>
    <property type="molecule type" value="Genomic_DNA"/>
</dbReference>
<dbReference type="GO" id="GO:0071949">
    <property type="term" value="F:FAD binding"/>
    <property type="evidence" value="ECO:0007669"/>
    <property type="project" value="InterPro"/>
</dbReference>
<dbReference type="InterPro" id="IPR006094">
    <property type="entry name" value="Oxid_FAD_bind_N"/>
</dbReference>
<dbReference type="InterPro" id="IPR016166">
    <property type="entry name" value="FAD-bd_PCMH"/>
</dbReference>
<dbReference type="Gene3D" id="1.10.45.10">
    <property type="entry name" value="Vanillyl-alcohol Oxidase, Chain A, domain 4"/>
    <property type="match status" value="1"/>
</dbReference>
<organism evidence="7 8">
    <name type="scientific">Rhodococcus rhodochrous KG-21</name>
    <dbReference type="NCBI Taxonomy" id="1441923"/>
    <lineage>
        <taxon>Bacteria</taxon>
        <taxon>Bacillati</taxon>
        <taxon>Actinomycetota</taxon>
        <taxon>Actinomycetes</taxon>
        <taxon>Mycobacteriales</taxon>
        <taxon>Nocardiaceae</taxon>
        <taxon>Rhodococcus</taxon>
    </lineage>
</organism>
<evidence type="ECO:0000256" key="4">
    <source>
        <dbReference type="ARBA" id="ARBA00022827"/>
    </source>
</evidence>
<proteinExistence type="inferred from homology"/>
<dbReference type="GO" id="GO:0016491">
    <property type="term" value="F:oxidoreductase activity"/>
    <property type="evidence" value="ECO:0007669"/>
    <property type="project" value="UniProtKB-KW"/>
</dbReference>
<dbReference type="Proteomes" id="UP000037712">
    <property type="component" value="Unassembled WGS sequence"/>
</dbReference>
<dbReference type="FunFam" id="1.10.45.10:FF:000001">
    <property type="entry name" value="D-lactate dehydrogenase mitochondrial"/>
    <property type="match status" value="1"/>
</dbReference>
<gene>
    <name evidence="7" type="ORF">Z051_19875</name>
</gene>
<keyword evidence="3" id="KW-0285">Flavoprotein</keyword>
<keyword evidence="4" id="KW-0274">FAD</keyword>